<reference evidence="3" key="1">
    <citation type="journal article" date="2019" name="Int. J. Syst. Evol. Microbiol.">
        <title>The Global Catalogue of Microorganisms (GCM) 10K type strain sequencing project: providing services to taxonomists for standard genome sequencing and annotation.</title>
        <authorList>
            <consortium name="The Broad Institute Genomics Platform"/>
            <consortium name="The Broad Institute Genome Sequencing Center for Infectious Disease"/>
            <person name="Wu L."/>
            <person name="Ma J."/>
        </authorList>
    </citation>
    <scope>NUCLEOTIDE SEQUENCE [LARGE SCALE GENOMIC DNA]</scope>
    <source>
        <strain evidence="3">CCTCC AB 2017081</strain>
    </source>
</reference>
<gene>
    <name evidence="2" type="ORF">ACFOSB_07525</name>
</gene>
<protein>
    <recommendedName>
        <fullName evidence="4">Carboxypeptidase regulatory-like domain-containing protein</fullName>
    </recommendedName>
</protein>
<organism evidence="2 3">
    <name type="scientific">Deinococcus rufus</name>
    <dbReference type="NCBI Taxonomy" id="2136097"/>
    <lineage>
        <taxon>Bacteria</taxon>
        <taxon>Thermotogati</taxon>
        <taxon>Deinococcota</taxon>
        <taxon>Deinococci</taxon>
        <taxon>Deinococcales</taxon>
        <taxon>Deinococcaceae</taxon>
        <taxon>Deinococcus</taxon>
    </lineage>
</organism>
<evidence type="ECO:0000313" key="3">
    <source>
        <dbReference type="Proteomes" id="UP001595803"/>
    </source>
</evidence>
<proteinExistence type="predicted"/>
<dbReference type="RefSeq" id="WP_322474034.1">
    <property type="nucleotide sequence ID" value="NZ_JBHRZG010000008.1"/>
</dbReference>
<feature type="region of interest" description="Disordered" evidence="1">
    <location>
        <begin position="84"/>
        <end position="106"/>
    </location>
</feature>
<evidence type="ECO:0000313" key="2">
    <source>
        <dbReference type="EMBL" id="MFC3832705.1"/>
    </source>
</evidence>
<dbReference type="Proteomes" id="UP001595803">
    <property type="component" value="Unassembled WGS sequence"/>
</dbReference>
<comment type="caution">
    <text evidence="2">The sequence shown here is derived from an EMBL/GenBank/DDBJ whole genome shotgun (WGS) entry which is preliminary data.</text>
</comment>
<keyword evidence="3" id="KW-1185">Reference proteome</keyword>
<dbReference type="EMBL" id="JBHRZG010000008">
    <property type="protein sequence ID" value="MFC3832705.1"/>
    <property type="molecule type" value="Genomic_DNA"/>
</dbReference>
<name>A0ABV7Z8Y0_9DEIO</name>
<sequence>MNDPSPDIILRGAWRGQPGAPDRTFHGTVVQSSHPQVPVDAGISVTFEHSGSRVTGASDHGTYVLHLAGPSSIRVVLSRFSSQAASSTHAHDETSDDEWYALPARP</sequence>
<evidence type="ECO:0000256" key="1">
    <source>
        <dbReference type="SAM" id="MobiDB-lite"/>
    </source>
</evidence>
<evidence type="ECO:0008006" key="4">
    <source>
        <dbReference type="Google" id="ProtNLM"/>
    </source>
</evidence>
<accession>A0ABV7Z8Y0</accession>